<gene>
    <name evidence="2" type="ORF">HBF26_11125</name>
</gene>
<comment type="caution">
    <text evidence="2">The sequence shown here is derived from an EMBL/GenBank/DDBJ whole genome shotgun (WGS) entry which is preliminary data.</text>
</comment>
<evidence type="ECO:0000313" key="2">
    <source>
        <dbReference type="EMBL" id="NID05439.1"/>
    </source>
</evidence>
<dbReference type="Proteomes" id="UP001429601">
    <property type="component" value="Unassembled WGS sequence"/>
</dbReference>
<keyword evidence="1" id="KW-0472">Membrane</keyword>
<keyword evidence="1" id="KW-1133">Transmembrane helix</keyword>
<feature type="transmembrane region" description="Helical" evidence="1">
    <location>
        <begin position="61"/>
        <end position="80"/>
    </location>
</feature>
<proteinExistence type="predicted"/>
<keyword evidence="1" id="KW-0812">Transmembrane</keyword>
<organism evidence="2 3">
    <name type="scientific">Luteibacter jiangsuensis</name>
    <dbReference type="NCBI Taxonomy" id="637577"/>
    <lineage>
        <taxon>Bacteria</taxon>
        <taxon>Pseudomonadati</taxon>
        <taxon>Pseudomonadota</taxon>
        <taxon>Gammaproteobacteria</taxon>
        <taxon>Lysobacterales</taxon>
        <taxon>Rhodanobacteraceae</taxon>
        <taxon>Luteibacter</taxon>
    </lineage>
</organism>
<accession>A0ABX0Q4H9</accession>
<sequence length="790" mass="85797">MSCRRSRATNRAEVACKVRRLSCNSQISFAYRVLPREDDRRYTPPAQGVVVPHGRSSRMEFAMPSFVSRCMLVFAIWAVAGCGLARPPPSAPGAERVGAPLASGEGHIAGAGEEAASQLNAWYQRRDHDCGGPTLPAFLCSGVTLRGTMTSATFLPWDPSPGAVAKGGISFSWFRIDANIPNTFTPNGFIFYPSAYAPVGSATIEVLCAFPFDGYTSERPLQGCGMWPNFPRSAPCQDLAIHTAEEWLTNYFTPGHSRHSHQCGWDVRVGSPDTADRFEQNIRARAGLQAEQWQFTEENILRTWAAGLGATLPIHSFFYRAGNAGALNNARYDQERYFNHYGKVLPVLALSLPTSQEGTALVTYSASDQKIPLPERVTGTQPRVLEASGDNGKLLRIDDFYGRDDVTVRVPRYLGMAMGQTVGIRWQAAVAYAASRAVAAVGAMDFSVPRMEVVDAIGRTVPITFYVKSGENPEEVSARLDLAIEAQPFDLPAPTIDATATKVSFTFTGIQPGTHTLRMRWAGVAVRDTPVQQVIGSGEQTFTVPAAWVDENRGRTVLISVAVGNNAGGRYMFSRVLRFHVPGEEVGNLRPRVLEASGNNGLLLRIDDFYRRDDVTVRVPEYPGMAPGQEVGIRWVGAVAYTDTKPVAMVGPTDFSVPRVEVIDNIGSTVPVTFFVRRGTNPEEESASLDLAIEAQPFDLPAPAIDATHTVVSFTFAGLLPGTHTLSMRWAGVAVRDTPVQQVTHGGAQTFDVPAAWVAENSGRTVFINVAVGTNAGGRYMFSRVLRLSL</sequence>
<protein>
    <submittedName>
        <fullName evidence="2">Uncharacterized protein</fullName>
    </submittedName>
</protein>
<dbReference type="EMBL" id="JAAQQR010000004">
    <property type="protein sequence ID" value="NID05439.1"/>
    <property type="molecule type" value="Genomic_DNA"/>
</dbReference>
<keyword evidence="3" id="KW-1185">Reference proteome</keyword>
<evidence type="ECO:0000256" key="1">
    <source>
        <dbReference type="SAM" id="Phobius"/>
    </source>
</evidence>
<evidence type="ECO:0000313" key="3">
    <source>
        <dbReference type="Proteomes" id="UP001429601"/>
    </source>
</evidence>
<name>A0ABX0Q4H9_9GAMM</name>
<dbReference type="RefSeq" id="WP_167126010.1">
    <property type="nucleotide sequence ID" value="NZ_JAAQQR010000004.1"/>
</dbReference>
<reference evidence="2 3" key="1">
    <citation type="journal article" date="2011" name="Curr. Microbiol.">
        <title>Luteibacter jiangsuensis sp. nov.: a methamidophos-degrading bacterium isolated from a methamidophos-manufacturing factory.</title>
        <authorList>
            <person name="Wang L."/>
            <person name="Wang G.L."/>
            <person name="Li S.P."/>
            <person name="Jiang J.D."/>
        </authorList>
    </citation>
    <scope>NUCLEOTIDE SEQUENCE [LARGE SCALE GENOMIC DNA]</scope>
    <source>
        <strain evidence="2 3">CGMCC 1.10133</strain>
    </source>
</reference>